<dbReference type="InterPro" id="IPR036322">
    <property type="entry name" value="WD40_repeat_dom_sf"/>
</dbReference>
<dbReference type="EMBL" id="OV725080">
    <property type="protein sequence ID" value="CAH1399603.1"/>
    <property type="molecule type" value="Genomic_DNA"/>
</dbReference>
<feature type="repeat" description="WD" evidence="9">
    <location>
        <begin position="447"/>
        <end position="488"/>
    </location>
</feature>
<feature type="compositionally biased region" description="Basic and acidic residues" evidence="10">
    <location>
        <begin position="273"/>
        <end position="283"/>
    </location>
</feature>
<dbReference type="CDD" id="cd00200">
    <property type="entry name" value="WD40"/>
    <property type="match status" value="1"/>
</dbReference>
<sequence length="661" mass="75001">MESTAQHISHLSSVQIKAEPDSVETPNGTTLLAVLQVLQKYNLKETEDQLKKEAKVSDVLKQRSDSKVSSVLSTHKSEGNADLYEDAFMDLKKFVDSSFDAFKHELGKILYPVFVHMYLELVYNGHEAEAIKLMERFGKDQEHYYREDLQRLSMFTKRYQINGNEITEIFRSNEFMIRISRDTLATLKRHLLKKKQNIILKIIQEHLHFDTYERVARTNSQIDSVAGSVIGEATRQENKAKVYYGLPREPDYQYTVIEDDEGGDKPKKKKPKKESLFNKKFKTDPNAPPMDQIPFPELKNNDKTEKIKALREASKMVNLGVDSLPSICCYTLLNSAQSVICAEISDDSTILAVGFSNNKVKVWSLLTQKLKAMKSADQLQDIDYEAENVWARIMDERNAESSRVLYGHLGPVYNVSFSPDKTLLLSCSEDSTVRLWSLLTWTCLVAYRGHVFPVWDVKFSPHGYYFVTASHDKTARLWATDHHQPLRIFSGHFADVDKVQFHPNCNYVATGSSDRTIRLWDCITGNDVRVMTGHKAAILALSFSTEGRFLASAGSDNSLLLWDIAHGHLLAQMVSHSGPIHCLSFSRDGTILASGSLDCTVKLWDFAKLVEDVNLNHNPDIISNTVSYLLRTYATKSSPLISLQFSRRNVLLAVAMFDTNM</sequence>
<dbReference type="GO" id="GO:0005669">
    <property type="term" value="C:transcription factor TFIID complex"/>
    <property type="evidence" value="ECO:0007669"/>
    <property type="project" value="TreeGrafter"/>
</dbReference>
<evidence type="ECO:0000256" key="7">
    <source>
        <dbReference type="ARBA" id="ARBA00023242"/>
    </source>
</evidence>
<dbReference type="PROSITE" id="PS00678">
    <property type="entry name" value="WD_REPEATS_1"/>
    <property type="match status" value="1"/>
</dbReference>
<dbReference type="SUPFAM" id="SSF50978">
    <property type="entry name" value="WD40 repeat-like"/>
    <property type="match status" value="1"/>
</dbReference>
<dbReference type="EMBL" id="OV725080">
    <property type="protein sequence ID" value="CAH1399608.1"/>
    <property type="molecule type" value="Genomic_DNA"/>
</dbReference>
<reference evidence="13" key="1">
    <citation type="submission" date="2022-01" db="EMBL/GenBank/DDBJ databases">
        <authorList>
            <person name="King R."/>
        </authorList>
    </citation>
    <scope>NUCLEOTIDE SEQUENCE</scope>
</reference>
<keyword evidence="7" id="KW-0539">Nucleus</keyword>
<feature type="repeat" description="WD" evidence="9">
    <location>
        <begin position="531"/>
        <end position="572"/>
    </location>
</feature>
<dbReference type="GO" id="GO:0006367">
    <property type="term" value="P:transcription initiation at RNA polymerase II promoter"/>
    <property type="evidence" value="ECO:0007669"/>
    <property type="project" value="TreeGrafter"/>
</dbReference>
<feature type="repeat" description="WD" evidence="9">
    <location>
        <begin position="405"/>
        <end position="438"/>
    </location>
</feature>
<evidence type="ECO:0000256" key="9">
    <source>
        <dbReference type="PROSITE-ProRule" id="PRU00221"/>
    </source>
</evidence>
<dbReference type="AlphaFoldDB" id="A0A9P0HD85"/>
<evidence type="ECO:0000313" key="12">
    <source>
        <dbReference type="EMBL" id="CAH1399603.1"/>
    </source>
</evidence>
<dbReference type="PANTHER" id="PTHR19879:SF1">
    <property type="entry name" value="CANNONBALL-RELATED"/>
    <property type="match status" value="1"/>
</dbReference>
<accession>A0A9P0HD85</accession>
<evidence type="ECO:0000256" key="10">
    <source>
        <dbReference type="SAM" id="MobiDB-lite"/>
    </source>
</evidence>
<evidence type="ECO:0000256" key="5">
    <source>
        <dbReference type="ARBA" id="ARBA00023015"/>
    </source>
</evidence>
<dbReference type="Gene3D" id="1.25.40.500">
    <property type="entry name" value="TFIID subunit TAF5, NTD2 domain"/>
    <property type="match status" value="1"/>
</dbReference>
<keyword evidence="6" id="KW-0804">Transcription</keyword>
<evidence type="ECO:0000256" key="2">
    <source>
        <dbReference type="ARBA" id="ARBA00009435"/>
    </source>
</evidence>
<feature type="region of interest" description="Disordered" evidence="10">
    <location>
        <begin position="257"/>
        <end position="283"/>
    </location>
</feature>
<dbReference type="Gene3D" id="2.130.10.10">
    <property type="entry name" value="YVTN repeat-like/Quinoprotein amine dehydrogenase"/>
    <property type="match status" value="3"/>
</dbReference>
<evidence type="ECO:0000256" key="1">
    <source>
        <dbReference type="ARBA" id="ARBA00004123"/>
    </source>
</evidence>
<dbReference type="InterPro" id="IPR001680">
    <property type="entry name" value="WD40_rpt"/>
</dbReference>
<dbReference type="OrthoDB" id="10266330at2759"/>
<dbReference type="PROSITE" id="PS50082">
    <property type="entry name" value="WD_REPEATS_2"/>
    <property type="match status" value="5"/>
</dbReference>
<protein>
    <recommendedName>
        <fullName evidence="8">Transcription initiation factor TFIID subunit 5</fullName>
    </recommendedName>
</protein>
<dbReference type="GO" id="GO:0016251">
    <property type="term" value="F:RNA polymerase II general transcription initiation factor activity"/>
    <property type="evidence" value="ECO:0007669"/>
    <property type="project" value="TreeGrafter"/>
</dbReference>
<dbReference type="InterPro" id="IPR019775">
    <property type="entry name" value="WD40_repeat_CS"/>
</dbReference>
<evidence type="ECO:0000256" key="6">
    <source>
        <dbReference type="ARBA" id="ARBA00023163"/>
    </source>
</evidence>
<dbReference type="Proteomes" id="UP001152798">
    <property type="component" value="Chromosome 4"/>
</dbReference>
<dbReference type="PRINTS" id="PR00320">
    <property type="entry name" value="GPROTEINBRPT"/>
</dbReference>
<dbReference type="FunFam" id="2.130.10.10:FF:000243">
    <property type="entry name" value="Transcription initiation factor TFIID subunit 5"/>
    <property type="match status" value="1"/>
</dbReference>
<dbReference type="SUPFAM" id="SSF160897">
    <property type="entry name" value="Taf5 N-terminal domain-like"/>
    <property type="match status" value="1"/>
</dbReference>
<dbReference type="InterPro" id="IPR020472">
    <property type="entry name" value="WD40_PAC1"/>
</dbReference>
<comment type="similarity">
    <text evidence="2">Belongs to the WD repeat TAF5 family.</text>
</comment>
<keyword evidence="5" id="KW-0805">Transcription regulation</keyword>
<keyword evidence="15" id="KW-1185">Reference proteome</keyword>
<proteinExistence type="inferred from homology"/>
<evidence type="ECO:0000256" key="4">
    <source>
        <dbReference type="ARBA" id="ARBA00022737"/>
    </source>
</evidence>
<dbReference type="PANTHER" id="PTHR19879">
    <property type="entry name" value="TRANSCRIPTION INITIATION FACTOR TFIID"/>
    <property type="match status" value="1"/>
</dbReference>
<feature type="domain" description="TFIID subunit TAF5 NTD2" evidence="11">
    <location>
        <begin position="80"/>
        <end position="207"/>
    </location>
</feature>
<dbReference type="InterPro" id="IPR037264">
    <property type="entry name" value="TFIID_NTD2_sf"/>
</dbReference>
<evidence type="ECO:0000256" key="3">
    <source>
        <dbReference type="ARBA" id="ARBA00022574"/>
    </source>
</evidence>
<evidence type="ECO:0000313" key="15">
    <source>
        <dbReference type="Proteomes" id="UP001152798"/>
    </source>
</evidence>
<dbReference type="EMBL" id="OV725080">
    <property type="protein sequence ID" value="CAH1399606.1"/>
    <property type="molecule type" value="Genomic_DNA"/>
</dbReference>
<dbReference type="InterPro" id="IPR007582">
    <property type="entry name" value="TFIID_NTD2"/>
</dbReference>
<evidence type="ECO:0000256" key="8">
    <source>
        <dbReference type="ARBA" id="ARBA00044130"/>
    </source>
</evidence>
<organism evidence="13 15">
    <name type="scientific">Nezara viridula</name>
    <name type="common">Southern green stink bug</name>
    <name type="synonym">Cimex viridulus</name>
    <dbReference type="NCBI Taxonomy" id="85310"/>
    <lineage>
        <taxon>Eukaryota</taxon>
        <taxon>Metazoa</taxon>
        <taxon>Ecdysozoa</taxon>
        <taxon>Arthropoda</taxon>
        <taxon>Hexapoda</taxon>
        <taxon>Insecta</taxon>
        <taxon>Pterygota</taxon>
        <taxon>Neoptera</taxon>
        <taxon>Paraneoptera</taxon>
        <taxon>Hemiptera</taxon>
        <taxon>Heteroptera</taxon>
        <taxon>Panheteroptera</taxon>
        <taxon>Pentatomomorpha</taxon>
        <taxon>Pentatomoidea</taxon>
        <taxon>Pentatomidae</taxon>
        <taxon>Pentatominae</taxon>
        <taxon>Nezara</taxon>
    </lineage>
</organism>
<evidence type="ECO:0000313" key="14">
    <source>
        <dbReference type="EMBL" id="CAH1399608.1"/>
    </source>
</evidence>
<keyword evidence="3 9" id="KW-0853">WD repeat</keyword>
<dbReference type="Pfam" id="PF04494">
    <property type="entry name" value="TFIID_NTD2"/>
    <property type="match status" value="1"/>
</dbReference>
<dbReference type="InterPro" id="IPR015943">
    <property type="entry name" value="WD40/YVTN_repeat-like_dom_sf"/>
</dbReference>
<evidence type="ECO:0000259" key="11">
    <source>
        <dbReference type="Pfam" id="PF04494"/>
    </source>
</evidence>
<feature type="repeat" description="WD" evidence="9">
    <location>
        <begin position="489"/>
        <end position="530"/>
    </location>
</feature>
<keyword evidence="4" id="KW-0677">Repeat</keyword>
<name>A0A9P0HD85_NEZVI</name>
<evidence type="ECO:0000313" key="13">
    <source>
        <dbReference type="EMBL" id="CAH1399606.1"/>
    </source>
</evidence>
<dbReference type="Pfam" id="PF00400">
    <property type="entry name" value="WD40"/>
    <property type="match status" value="6"/>
</dbReference>
<gene>
    <name evidence="12" type="ORF">NEZAVI_LOCUS9025</name>
    <name evidence="13" type="ORF">NEZAVI_LOCUS9028</name>
    <name evidence="14" type="ORF">NEZAVI_LOCUS9029</name>
</gene>
<dbReference type="PROSITE" id="PS50294">
    <property type="entry name" value="WD_REPEATS_REGION"/>
    <property type="match status" value="5"/>
</dbReference>
<dbReference type="SMART" id="SM00320">
    <property type="entry name" value="WD40"/>
    <property type="match status" value="6"/>
</dbReference>
<dbReference type="CDD" id="cd08044">
    <property type="entry name" value="TAF5_NTD2"/>
    <property type="match status" value="1"/>
</dbReference>
<comment type="subcellular location">
    <subcellularLocation>
        <location evidence="1">Nucleus</location>
    </subcellularLocation>
</comment>
<feature type="repeat" description="WD" evidence="9">
    <location>
        <begin position="573"/>
        <end position="605"/>
    </location>
</feature>